<feature type="coiled-coil region" evidence="1">
    <location>
        <begin position="33"/>
        <end position="67"/>
    </location>
</feature>
<dbReference type="Proteomes" id="UP000298663">
    <property type="component" value="Unassembled WGS sequence"/>
</dbReference>
<name>A0A4U5P0U3_STECR</name>
<evidence type="ECO:0000313" key="4">
    <source>
        <dbReference type="Proteomes" id="UP000298663"/>
    </source>
</evidence>
<reference evidence="3 4" key="2">
    <citation type="journal article" date="2019" name="G3 (Bethesda)">
        <title>Hybrid Assembly of the Genome of the Entomopathogenic Nematode Steinernema carpocapsae Identifies the X-Chromosome.</title>
        <authorList>
            <person name="Serra L."/>
            <person name="Macchietto M."/>
            <person name="Macias-Munoz A."/>
            <person name="McGill C.J."/>
            <person name="Rodriguez I.M."/>
            <person name="Rodriguez B."/>
            <person name="Murad R."/>
            <person name="Mortazavi A."/>
        </authorList>
    </citation>
    <scope>NUCLEOTIDE SEQUENCE [LARGE SCALE GENOMIC DNA]</scope>
    <source>
        <strain evidence="3 4">ALL</strain>
    </source>
</reference>
<comment type="caution">
    <text evidence="3">The sequence shown here is derived from an EMBL/GenBank/DDBJ whole genome shotgun (WGS) entry which is preliminary data.</text>
</comment>
<organism evidence="3 4">
    <name type="scientific">Steinernema carpocapsae</name>
    <name type="common">Entomopathogenic nematode</name>
    <dbReference type="NCBI Taxonomy" id="34508"/>
    <lineage>
        <taxon>Eukaryota</taxon>
        <taxon>Metazoa</taxon>
        <taxon>Ecdysozoa</taxon>
        <taxon>Nematoda</taxon>
        <taxon>Chromadorea</taxon>
        <taxon>Rhabditida</taxon>
        <taxon>Tylenchina</taxon>
        <taxon>Panagrolaimomorpha</taxon>
        <taxon>Strongyloidoidea</taxon>
        <taxon>Steinernematidae</taxon>
        <taxon>Steinernema</taxon>
    </lineage>
</organism>
<protein>
    <submittedName>
        <fullName evidence="3">Uncharacterized protein</fullName>
    </submittedName>
</protein>
<keyword evidence="4" id="KW-1185">Reference proteome</keyword>
<keyword evidence="1" id="KW-0175">Coiled coil</keyword>
<evidence type="ECO:0000313" key="3">
    <source>
        <dbReference type="EMBL" id="TKR89522.1"/>
    </source>
</evidence>
<gene>
    <name evidence="3" type="ORF">L596_013614</name>
</gene>
<feature type="region of interest" description="Disordered" evidence="2">
    <location>
        <begin position="1"/>
        <end position="24"/>
    </location>
</feature>
<dbReference type="AlphaFoldDB" id="A0A4U5P0U3"/>
<accession>A0A4U5P0U3</accession>
<evidence type="ECO:0000256" key="2">
    <source>
        <dbReference type="SAM" id="MobiDB-lite"/>
    </source>
</evidence>
<evidence type="ECO:0000256" key="1">
    <source>
        <dbReference type="SAM" id="Coils"/>
    </source>
</evidence>
<sequence length="126" mass="14630">MGRPRPIGCQTRRTHQAEECRKRKLQNAGDVGSVDLQAKLQKRDNRIEALETENRGLKEKTERLRIDHEAFVRQTVADKAQFFQMVQAMRQEIDLLKLRENRPDSGNYLSSRYCITSLEQSQLGIS</sequence>
<reference evidence="3 4" key="1">
    <citation type="journal article" date="2015" name="Genome Biol.">
        <title>Comparative genomics of Steinernema reveals deeply conserved gene regulatory networks.</title>
        <authorList>
            <person name="Dillman A.R."/>
            <person name="Macchietto M."/>
            <person name="Porter C.F."/>
            <person name="Rogers A."/>
            <person name="Williams B."/>
            <person name="Antoshechkin I."/>
            <person name="Lee M.M."/>
            <person name="Goodwin Z."/>
            <person name="Lu X."/>
            <person name="Lewis E.E."/>
            <person name="Goodrich-Blair H."/>
            <person name="Stock S.P."/>
            <person name="Adams B.J."/>
            <person name="Sternberg P.W."/>
            <person name="Mortazavi A."/>
        </authorList>
    </citation>
    <scope>NUCLEOTIDE SEQUENCE [LARGE SCALE GENOMIC DNA]</scope>
    <source>
        <strain evidence="3 4">ALL</strain>
    </source>
</reference>
<dbReference type="EMBL" id="AZBU02000003">
    <property type="protein sequence ID" value="TKR89522.1"/>
    <property type="molecule type" value="Genomic_DNA"/>
</dbReference>
<proteinExistence type="predicted"/>
<dbReference type="OrthoDB" id="10673196at2759"/>